<evidence type="ECO:0000313" key="2">
    <source>
        <dbReference type="Proteomes" id="UP001176059"/>
    </source>
</evidence>
<reference evidence="1" key="2">
    <citation type="journal article" date="2023" name="Proc. Natl. Acad. Sci. U.S.A.">
        <title>A global phylogenomic analysis of the shiitake genus Lentinula.</title>
        <authorList>
            <person name="Sierra-Patev S."/>
            <person name="Min B."/>
            <person name="Naranjo-Ortiz M."/>
            <person name="Looney B."/>
            <person name="Konkel Z."/>
            <person name="Slot J.C."/>
            <person name="Sakamoto Y."/>
            <person name="Steenwyk J.L."/>
            <person name="Rokas A."/>
            <person name="Carro J."/>
            <person name="Camarero S."/>
            <person name="Ferreira P."/>
            <person name="Molpeceres G."/>
            <person name="Ruiz-Duenas F.J."/>
            <person name="Serrano A."/>
            <person name="Henrissat B."/>
            <person name="Drula E."/>
            <person name="Hughes K.W."/>
            <person name="Mata J.L."/>
            <person name="Ishikawa N.K."/>
            <person name="Vargas-Isla R."/>
            <person name="Ushijima S."/>
            <person name="Smith C.A."/>
            <person name="Donoghue J."/>
            <person name="Ahrendt S."/>
            <person name="Andreopoulos W."/>
            <person name="He G."/>
            <person name="LaButti K."/>
            <person name="Lipzen A."/>
            <person name="Ng V."/>
            <person name="Riley R."/>
            <person name="Sandor L."/>
            <person name="Barry K."/>
            <person name="Martinez A.T."/>
            <person name="Xiao Y."/>
            <person name="Gibbons J.G."/>
            <person name="Terashima K."/>
            <person name="Grigoriev I.V."/>
            <person name="Hibbett D."/>
        </authorList>
    </citation>
    <scope>NUCLEOTIDE SEQUENCE</scope>
    <source>
        <strain evidence="1">ET3784</strain>
    </source>
</reference>
<sequence>MTLPHPSITKSSPTHRKCIGLKYRTFVVDSTLRRVNVAVLCENSAVFRRIVSENADPDTPIVLHGSTTRQFGNLLWGLEVNSMPQPRDEGDLERILDVEELSRHYSMYHLQVRAESALLAAIAEGTNPAILACNTHALVRMLRITMRVHNETLFSFLMQLWTWRLHSRELDHALAIRMAHPSCWDYDPQPFLKLLGHAFYAAMVVMEPKLSRGQHIDLDSQLTRAEIVHVRCGYHSLRSWWDQIASKAPAYMHCPRCMNPERCSYVWRIRIQWLAENDKIPFPKVDGIRRLQELHRLLAADSFLIKNMPETCRHSALQELLKRKEHLLKTVHHHFDL</sequence>
<comment type="caution">
    <text evidence="1">The sequence shown here is derived from an EMBL/GenBank/DDBJ whole genome shotgun (WGS) entry which is preliminary data.</text>
</comment>
<reference evidence="1" key="1">
    <citation type="submission" date="2022-08" db="EMBL/GenBank/DDBJ databases">
        <authorList>
            <consortium name="DOE Joint Genome Institute"/>
            <person name="Min B."/>
            <person name="Sierra-Patev S."/>
            <person name="Naranjo-Ortiz M."/>
            <person name="Looney B."/>
            <person name="Konkel Z."/>
            <person name="Slot J.C."/>
            <person name="Sakamoto Y."/>
            <person name="Steenwyk J.L."/>
            <person name="Rokas A."/>
            <person name="Carro J."/>
            <person name="Camarero S."/>
            <person name="Ferreira P."/>
            <person name="Molpeceres G."/>
            <person name="Ruiz-duenas F.J."/>
            <person name="Serrano A."/>
            <person name="Henrissat B."/>
            <person name="Drula E."/>
            <person name="Hughes K.W."/>
            <person name="Mata J.L."/>
            <person name="Ishikawa N.K."/>
            <person name="Vargas-Isla R."/>
            <person name="Ushijima S."/>
            <person name="Smith C.A."/>
            <person name="Ahrendt S."/>
            <person name="Andreopoulos W."/>
            <person name="He G."/>
            <person name="LaButti K."/>
            <person name="Lipzen A."/>
            <person name="Ng V."/>
            <person name="Riley R."/>
            <person name="Sandor L."/>
            <person name="Barry K."/>
            <person name="Martinez A.T."/>
            <person name="Xiao Y."/>
            <person name="Gibbons J.G."/>
            <person name="Terashima K."/>
            <person name="Hibbett D.S."/>
            <person name="Grigoriev I.V."/>
        </authorList>
    </citation>
    <scope>NUCLEOTIDE SEQUENCE</scope>
    <source>
        <strain evidence="1">ET3784</strain>
    </source>
</reference>
<dbReference type="Proteomes" id="UP001176059">
    <property type="component" value="Unassembled WGS sequence"/>
</dbReference>
<gene>
    <name evidence="1" type="ORF">DFJ43DRAFT_1078877</name>
</gene>
<dbReference type="EMBL" id="JANVFO010000030">
    <property type="protein sequence ID" value="KAJ3731456.1"/>
    <property type="molecule type" value="Genomic_DNA"/>
</dbReference>
<accession>A0AA38J8R2</accession>
<protein>
    <recommendedName>
        <fullName evidence="3">BTB domain-containing protein</fullName>
    </recommendedName>
</protein>
<proteinExistence type="predicted"/>
<dbReference type="AlphaFoldDB" id="A0AA38J8R2"/>
<keyword evidence="2" id="KW-1185">Reference proteome</keyword>
<evidence type="ECO:0008006" key="3">
    <source>
        <dbReference type="Google" id="ProtNLM"/>
    </source>
</evidence>
<organism evidence="1 2">
    <name type="scientific">Lentinula guzmanii</name>
    <dbReference type="NCBI Taxonomy" id="2804957"/>
    <lineage>
        <taxon>Eukaryota</taxon>
        <taxon>Fungi</taxon>
        <taxon>Dikarya</taxon>
        <taxon>Basidiomycota</taxon>
        <taxon>Agaricomycotina</taxon>
        <taxon>Agaricomycetes</taxon>
        <taxon>Agaricomycetidae</taxon>
        <taxon>Agaricales</taxon>
        <taxon>Marasmiineae</taxon>
        <taxon>Omphalotaceae</taxon>
        <taxon>Lentinula</taxon>
    </lineage>
</organism>
<evidence type="ECO:0000313" key="1">
    <source>
        <dbReference type="EMBL" id="KAJ3731456.1"/>
    </source>
</evidence>
<name>A0AA38J8R2_9AGAR</name>